<organism evidence="1 2">
    <name type="scientific">Ancylostoma ceylanicum</name>
    <dbReference type="NCBI Taxonomy" id="53326"/>
    <lineage>
        <taxon>Eukaryota</taxon>
        <taxon>Metazoa</taxon>
        <taxon>Ecdysozoa</taxon>
        <taxon>Nematoda</taxon>
        <taxon>Chromadorea</taxon>
        <taxon>Rhabditida</taxon>
        <taxon>Rhabditina</taxon>
        <taxon>Rhabditomorpha</taxon>
        <taxon>Strongyloidea</taxon>
        <taxon>Ancylostomatidae</taxon>
        <taxon>Ancylostomatinae</taxon>
        <taxon>Ancylostoma</taxon>
    </lineage>
</organism>
<dbReference type="AlphaFoldDB" id="A0A016S7T6"/>
<protein>
    <recommendedName>
        <fullName evidence="3">Reverse transcriptase domain-containing protein</fullName>
    </recommendedName>
</protein>
<reference evidence="2" key="1">
    <citation type="journal article" date="2015" name="Nat. Genet.">
        <title>The genome and transcriptome of the zoonotic hookworm Ancylostoma ceylanicum identify infection-specific gene families.</title>
        <authorList>
            <person name="Schwarz E.M."/>
            <person name="Hu Y."/>
            <person name="Antoshechkin I."/>
            <person name="Miller M.M."/>
            <person name="Sternberg P.W."/>
            <person name="Aroian R.V."/>
        </authorList>
    </citation>
    <scope>NUCLEOTIDE SEQUENCE</scope>
    <source>
        <strain evidence="2">HY135</strain>
    </source>
</reference>
<dbReference type="Proteomes" id="UP000024635">
    <property type="component" value="Unassembled WGS sequence"/>
</dbReference>
<sequence>MEKVIYDFHIDLLDSHVHLLPCHLREDGYVIPSVLPSEVRHAIKLVKNRAAPGLDRIRSEHLKNLPPALVNTLARLFTRYLSECKVPTRWETSRAVLRYKRGDLQDIRNYRHICPKSTNSSRE</sequence>
<dbReference type="STRING" id="53326.A0A016S7T6"/>
<gene>
    <name evidence="1" type="primary">Acey_s0281.g1253</name>
    <name evidence="1" type="ORF">Y032_0281g1253</name>
</gene>
<proteinExistence type="predicted"/>
<evidence type="ECO:0008006" key="3">
    <source>
        <dbReference type="Google" id="ProtNLM"/>
    </source>
</evidence>
<dbReference type="EMBL" id="JARK01001617">
    <property type="protein sequence ID" value="EYB86324.1"/>
    <property type="molecule type" value="Genomic_DNA"/>
</dbReference>
<dbReference type="OrthoDB" id="410104at2759"/>
<name>A0A016S7T6_9BILA</name>
<keyword evidence="2" id="KW-1185">Reference proteome</keyword>
<comment type="caution">
    <text evidence="1">The sequence shown here is derived from an EMBL/GenBank/DDBJ whole genome shotgun (WGS) entry which is preliminary data.</text>
</comment>
<evidence type="ECO:0000313" key="1">
    <source>
        <dbReference type="EMBL" id="EYB86324.1"/>
    </source>
</evidence>
<accession>A0A016S7T6</accession>
<evidence type="ECO:0000313" key="2">
    <source>
        <dbReference type="Proteomes" id="UP000024635"/>
    </source>
</evidence>